<feature type="region of interest" description="Disordered" evidence="1">
    <location>
        <begin position="33"/>
        <end position="53"/>
    </location>
</feature>
<evidence type="ECO:0000256" key="1">
    <source>
        <dbReference type="SAM" id="MobiDB-lite"/>
    </source>
</evidence>
<organism evidence="2 3">
    <name type="scientific">Stylosanthes scabra</name>
    <dbReference type="NCBI Taxonomy" id="79078"/>
    <lineage>
        <taxon>Eukaryota</taxon>
        <taxon>Viridiplantae</taxon>
        <taxon>Streptophyta</taxon>
        <taxon>Embryophyta</taxon>
        <taxon>Tracheophyta</taxon>
        <taxon>Spermatophyta</taxon>
        <taxon>Magnoliopsida</taxon>
        <taxon>eudicotyledons</taxon>
        <taxon>Gunneridae</taxon>
        <taxon>Pentapetalae</taxon>
        <taxon>rosids</taxon>
        <taxon>fabids</taxon>
        <taxon>Fabales</taxon>
        <taxon>Fabaceae</taxon>
        <taxon>Papilionoideae</taxon>
        <taxon>50 kb inversion clade</taxon>
        <taxon>dalbergioids sensu lato</taxon>
        <taxon>Dalbergieae</taxon>
        <taxon>Pterocarpus clade</taxon>
        <taxon>Stylosanthes</taxon>
    </lineage>
</organism>
<protein>
    <submittedName>
        <fullName evidence="2">Uncharacterized protein</fullName>
    </submittedName>
</protein>
<feature type="non-terminal residue" evidence="2">
    <location>
        <position position="99"/>
    </location>
</feature>
<name>A0ABU6SYP1_9FABA</name>
<dbReference type="EMBL" id="JASCZI010063407">
    <property type="protein sequence ID" value="MED6141259.1"/>
    <property type="molecule type" value="Genomic_DNA"/>
</dbReference>
<sequence>MKKQNWEAKQSKDSTHSEHAYACYIKSSPRLSNSVTLKRGNQAHPQPHRRRKPRICVVDQQATTHDPCLSHSCVAPNFTRPTHMRGSPRICVESIKRDP</sequence>
<evidence type="ECO:0000313" key="3">
    <source>
        <dbReference type="Proteomes" id="UP001341840"/>
    </source>
</evidence>
<dbReference type="Proteomes" id="UP001341840">
    <property type="component" value="Unassembled WGS sequence"/>
</dbReference>
<gene>
    <name evidence="2" type="ORF">PIB30_101574</name>
</gene>
<keyword evidence="3" id="KW-1185">Reference proteome</keyword>
<comment type="caution">
    <text evidence="2">The sequence shown here is derived from an EMBL/GenBank/DDBJ whole genome shotgun (WGS) entry which is preliminary data.</text>
</comment>
<proteinExistence type="predicted"/>
<evidence type="ECO:0000313" key="2">
    <source>
        <dbReference type="EMBL" id="MED6141259.1"/>
    </source>
</evidence>
<reference evidence="2 3" key="1">
    <citation type="journal article" date="2023" name="Plants (Basel)">
        <title>Bridging the Gap: Combining Genomics and Transcriptomics Approaches to Understand Stylosanthes scabra, an Orphan Legume from the Brazilian Caatinga.</title>
        <authorList>
            <person name="Ferreira-Neto J.R.C."/>
            <person name="da Silva M.D."/>
            <person name="Binneck E."/>
            <person name="de Melo N.F."/>
            <person name="da Silva R.H."/>
            <person name="de Melo A.L.T.M."/>
            <person name="Pandolfi V."/>
            <person name="Bustamante F.O."/>
            <person name="Brasileiro-Vidal A.C."/>
            <person name="Benko-Iseppon A.M."/>
        </authorList>
    </citation>
    <scope>NUCLEOTIDE SEQUENCE [LARGE SCALE GENOMIC DNA]</scope>
    <source>
        <tissue evidence="2">Leaves</tissue>
    </source>
</reference>
<accession>A0ABU6SYP1</accession>